<evidence type="ECO:0000313" key="2">
    <source>
        <dbReference type="EMBL" id="SDE10260.1"/>
    </source>
</evidence>
<dbReference type="Pfam" id="PF03881">
    <property type="entry name" value="Fructosamin_kin"/>
    <property type="match status" value="1"/>
</dbReference>
<evidence type="ECO:0000256" key="1">
    <source>
        <dbReference type="PIRNR" id="PIRNR006221"/>
    </source>
</evidence>
<dbReference type="InterPro" id="IPR011009">
    <property type="entry name" value="Kinase-like_dom_sf"/>
</dbReference>
<gene>
    <name evidence="2" type="ORF">SAMN04489747_2519</name>
</gene>
<dbReference type="Gene3D" id="1.10.510.10">
    <property type="entry name" value="Transferase(Phosphotransferase) domain 1"/>
    <property type="match status" value="1"/>
</dbReference>
<comment type="similarity">
    <text evidence="1">Belongs to the fructosamine kinase family.</text>
</comment>
<dbReference type="PIRSF" id="PIRSF006221">
    <property type="entry name" value="Ketosamine-3-kinase"/>
    <property type="match status" value="1"/>
</dbReference>
<keyword evidence="3" id="KW-1185">Reference proteome</keyword>
<dbReference type="InterPro" id="IPR016477">
    <property type="entry name" value="Fructo-/Ketosamine-3-kinase"/>
</dbReference>
<protein>
    <submittedName>
        <fullName evidence="2">Fructosamine-3-kinase</fullName>
    </submittedName>
</protein>
<dbReference type="PANTHER" id="PTHR12149">
    <property type="entry name" value="FRUCTOSAMINE 3 KINASE-RELATED PROTEIN"/>
    <property type="match status" value="1"/>
</dbReference>
<dbReference type="STRING" id="675864.SAMN04489747_2519"/>
<accession>A0A1G7A648</accession>
<dbReference type="RefSeq" id="WP_090594041.1">
    <property type="nucleotide sequence ID" value="NZ_LT629688.1"/>
</dbReference>
<dbReference type="GO" id="GO:0016301">
    <property type="term" value="F:kinase activity"/>
    <property type="evidence" value="ECO:0007669"/>
    <property type="project" value="UniProtKB-UniRule"/>
</dbReference>
<dbReference type="PANTHER" id="PTHR12149:SF8">
    <property type="entry name" value="PROTEIN-RIBULOSAMINE 3-KINASE"/>
    <property type="match status" value="1"/>
</dbReference>
<dbReference type="Proteomes" id="UP000198546">
    <property type="component" value="Chromosome i"/>
</dbReference>
<dbReference type="AlphaFoldDB" id="A0A1G7A648"/>
<dbReference type="SUPFAM" id="SSF56112">
    <property type="entry name" value="Protein kinase-like (PK-like)"/>
    <property type="match status" value="1"/>
</dbReference>
<keyword evidence="1" id="KW-0808">Transferase</keyword>
<name>A0A1G7A648_9ACTN</name>
<proteinExistence type="inferred from homology"/>
<sequence length="274" mass="28709">MTAPWRKPCPPGQAAREAAGLRWLAGAGGCRVVRVLGAEDDLLLERLSPRRADAPAAEALGVALARTHAAGAPWWGAPPPGTEGDGQLGAAALPTPSTPPAGWGAFYAGWRLQPYLRAARDAGTLDAAASQELDRLLSRIADGHHDHDQPALVRSSGHVAARLHGDLWSGNVVWTGDPVEAVLIDPAAHGGHAETDLAMLALFGLPHLEHVLAGYHEASPLADGWRERVALHQLHPLAVHVLLFGDSYVAPLLQAARRAAEGRGRDSGAVGPGW</sequence>
<dbReference type="Gene3D" id="1.20.1270.240">
    <property type="match status" value="1"/>
</dbReference>
<keyword evidence="1 2" id="KW-0418">Kinase</keyword>
<dbReference type="Gene3D" id="3.30.200.20">
    <property type="entry name" value="Phosphorylase Kinase, domain 1"/>
    <property type="match status" value="1"/>
</dbReference>
<reference evidence="2 3" key="1">
    <citation type="submission" date="2016-10" db="EMBL/GenBank/DDBJ databases">
        <authorList>
            <person name="de Groot N.N."/>
        </authorList>
    </citation>
    <scope>NUCLEOTIDE SEQUENCE [LARGE SCALE GENOMIC DNA]</scope>
    <source>
        <strain evidence="2 3">MON 2.2</strain>
    </source>
</reference>
<organism evidence="2 3">
    <name type="scientific">Auraticoccus monumenti</name>
    <dbReference type="NCBI Taxonomy" id="675864"/>
    <lineage>
        <taxon>Bacteria</taxon>
        <taxon>Bacillati</taxon>
        <taxon>Actinomycetota</taxon>
        <taxon>Actinomycetes</taxon>
        <taxon>Propionibacteriales</taxon>
        <taxon>Propionibacteriaceae</taxon>
        <taxon>Auraticoccus</taxon>
    </lineage>
</organism>
<dbReference type="OrthoDB" id="5291879at2"/>
<evidence type="ECO:0000313" key="3">
    <source>
        <dbReference type="Proteomes" id="UP000198546"/>
    </source>
</evidence>
<dbReference type="EMBL" id="LT629688">
    <property type="protein sequence ID" value="SDE10260.1"/>
    <property type="molecule type" value="Genomic_DNA"/>
</dbReference>